<dbReference type="Gene3D" id="1.10.530.10">
    <property type="match status" value="1"/>
</dbReference>
<dbReference type="eggNOG" id="COG3772">
    <property type="taxonomic scope" value="Bacteria"/>
</dbReference>
<dbReference type="InterPro" id="IPR000726">
    <property type="entry name" value="Glyco_hydro_19_cat"/>
</dbReference>
<dbReference type="AlphaFoldDB" id="B4W0P6"/>
<dbReference type="OrthoDB" id="1242806at2"/>
<evidence type="ECO:0000259" key="2">
    <source>
        <dbReference type="Pfam" id="PF00182"/>
    </source>
</evidence>
<dbReference type="HOGENOM" id="CLU_741256_0_0_3"/>
<accession>B4W0P6</accession>
<dbReference type="InterPro" id="IPR025325">
    <property type="entry name" value="DUF4231"/>
</dbReference>
<feature type="region of interest" description="Disordered" evidence="1">
    <location>
        <begin position="130"/>
        <end position="150"/>
    </location>
</feature>
<proteinExistence type="predicted"/>
<sequence length="373" mass="41903">MSQAVAVSAAVEEFFAHGEKYKQFRNTAENMKIEGWQFLQMAGPYSQFESHDDAYATFAYHVEQLIQKDVQGFVTQFEEKGQSQEKTAATVAQNAELALSNINEQMEYQEQLRRLEAEKRRLREEKERLEHERLAPLEPAENNGEEVQTTPVTLEDLPTLGAAAMVWFEEDEPEEPKKQASMNGQGNSEPAKPAVPQLITPEQAAKIMDCPLSDSQKYLPGVLEALQDYDILDKQVLIGLLATVRVETNGFKPINEFGGPKYFTKHYEGRRDLGNVKPGDGAKYHGRGYIQITGRANYRTYGQKLGVDLENNPELALDPEISAKILACYFKDRGVATAAKVGDWRKVRKLVNGGYNGWDVFSKYVEKGKAVIG</sequence>
<dbReference type="GO" id="GO:0004568">
    <property type="term" value="F:chitinase activity"/>
    <property type="evidence" value="ECO:0007669"/>
    <property type="project" value="InterPro"/>
</dbReference>
<gene>
    <name evidence="3" type="ORF">MC7420_8325</name>
</gene>
<dbReference type="STRING" id="118168.MC7420_8325"/>
<dbReference type="SUPFAM" id="SSF53955">
    <property type="entry name" value="Lysozyme-like"/>
    <property type="match status" value="1"/>
</dbReference>
<evidence type="ECO:0000256" key="1">
    <source>
        <dbReference type="SAM" id="MobiDB-lite"/>
    </source>
</evidence>
<name>B4W0P6_9CYAN</name>
<evidence type="ECO:0000313" key="3">
    <source>
        <dbReference type="EMBL" id="EDX72233.1"/>
    </source>
</evidence>
<dbReference type="eggNOG" id="COG3179">
    <property type="taxonomic scope" value="Bacteria"/>
</dbReference>
<dbReference type="Pfam" id="PF00182">
    <property type="entry name" value="Glyco_hydro_19"/>
    <property type="match status" value="1"/>
</dbReference>
<evidence type="ECO:0000313" key="4">
    <source>
        <dbReference type="Proteomes" id="UP000003835"/>
    </source>
</evidence>
<dbReference type="RefSeq" id="WP_006104771.1">
    <property type="nucleotide sequence ID" value="NZ_DS989866.1"/>
</dbReference>
<dbReference type="Pfam" id="PF14015">
    <property type="entry name" value="DUF4231"/>
    <property type="match status" value="1"/>
</dbReference>
<keyword evidence="4" id="KW-1185">Reference proteome</keyword>
<dbReference type="GO" id="GO:0016998">
    <property type="term" value="P:cell wall macromolecule catabolic process"/>
    <property type="evidence" value="ECO:0007669"/>
    <property type="project" value="InterPro"/>
</dbReference>
<dbReference type="NCBIfam" id="NF033634">
    <property type="entry name" value="SLATT_1"/>
    <property type="match status" value="1"/>
</dbReference>
<feature type="domain" description="Glycoside hydrolase family 19 catalytic" evidence="2">
    <location>
        <begin position="280"/>
        <end position="325"/>
    </location>
</feature>
<feature type="region of interest" description="Disordered" evidence="1">
    <location>
        <begin position="171"/>
        <end position="193"/>
    </location>
</feature>
<dbReference type="InterPro" id="IPR023346">
    <property type="entry name" value="Lysozyme-like_dom_sf"/>
</dbReference>
<reference evidence="3 4" key="1">
    <citation type="submission" date="2008-07" db="EMBL/GenBank/DDBJ databases">
        <authorList>
            <person name="Tandeau de Marsac N."/>
            <person name="Ferriera S."/>
            <person name="Johnson J."/>
            <person name="Kravitz S."/>
            <person name="Beeson K."/>
            <person name="Sutton G."/>
            <person name="Rogers Y.-H."/>
            <person name="Friedman R."/>
            <person name="Frazier M."/>
            <person name="Venter J.C."/>
        </authorList>
    </citation>
    <scope>NUCLEOTIDE SEQUENCE [LARGE SCALE GENOMIC DNA]</scope>
    <source>
        <strain evidence="3 4">PCC 7420</strain>
    </source>
</reference>
<dbReference type="GO" id="GO:0006032">
    <property type="term" value="P:chitin catabolic process"/>
    <property type="evidence" value="ECO:0007669"/>
    <property type="project" value="InterPro"/>
</dbReference>
<dbReference type="PANTHER" id="PTHR34408">
    <property type="entry name" value="FAMILY PROTEIN, PUTATIVE-RELATED"/>
    <property type="match status" value="1"/>
</dbReference>
<protein>
    <recommendedName>
        <fullName evidence="2">Glycoside hydrolase family 19 catalytic domain-containing protein</fullName>
    </recommendedName>
</protein>
<dbReference type="InterPro" id="IPR052354">
    <property type="entry name" value="Cell_Wall_Dynamics_Protein"/>
</dbReference>
<organism evidence="3 4">
    <name type="scientific">Coleofasciculus chthonoplastes PCC 7420</name>
    <dbReference type="NCBI Taxonomy" id="118168"/>
    <lineage>
        <taxon>Bacteria</taxon>
        <taxon>Bacillati</taxon>
        <taxon>Cyanobacteriota</taxon>
        <taxon>Cyanophyceae</taxon>
        <taxon>Coleofasciculales</taxon>
        <taxon>Coleofasciculaceae</taxon>
        <taxon>Coleofasciculus</taxon>
    </lineage>
</organism>
<dbReference type="EMBL" id="DS989866">
    <property type="protein sequence ID" value="EDX72233.1"/>
    <property type="molecule type" value="Genomic_DNA"/>
</dbReference>
<dbReference type="Proteomes" id="UP000003835">
    <property type="component" value="Unassembled WGS sequence"/>
</dbReference>